<gene>
    <name evidence="10" type="ORF">A9Q84_17865</name>
</gene>
<feature type="domain" description="DEAD-box RNA helicase Q" evidence="9">
    <location>
        <begin position="2"/>
        <end position="30"/>
    </location>
</feature>
<feature type="domain" description="Helicase C-terminal" evidence="8">
    <location>
        <begin position="235"/>
        <end position="388"/>
    </location>
</feature>
<dbReference type="GO" id="GO:0005524">
    <property type="term" value="F:ATP binding"/>
    <property type="evidence" value="ECO:0007669"/>
    <property type="project" value="UniProtKB-KW"/>
</dbReference>
<dbReference type="GO" id="GO:0016787">
    <property type="term" value="F:hydrolase activity"/>
    <property type="evidence" value="ECO:0007669"/>
    <property type="project" value="UniProtKB-KW"/>
</dbReference>
<evidence type="ECO:0000259" key="9">
    <source>
        <dbReference type="PROSITE" id="PS51195"/>
    </source>
</evidence>
<dbReference type="InterPro" id="IPR014001">
    <property type="entry name" value="Helicase_ATP-bd"/>
</dbReference>
<evidence type="ECO:0000313" key="11">
    <source>
        <dbReference type="Proteomes" id="UP000196531"/>
    </source>
</evidence>
<keyword evidence="2" id="KW-0378">Hydrolase</keyword>
<keyword evidence="4" id="KW-0067">ATP-binding</keyword>
<evidence type="ECO:0000256" key="5">
    <source>
        <dbReference type="ARBA" id="ARBA00038437"/>
    </source>
</evidence>
<keyword evidence="1" id="KW-0547">Nucleotide-binding</keyword>
<feature type="short sequence motif" description="Q motif" evidence="6">
    <location>
        <begin position="2"/>
        <end position="30"/>
    </location>
</feature>
<comment type="caution">
    <text evidence="10">The sequence shown here is derived from an EMBL/GenBank/DDBJ whole genome shotgun (WGS) entry which is preliminary data.</text>
</comment>
<dbReference type="InterPro" id="IPR014014">
    <property type="entry name" value="RNA_helicase_DEAD_Q_motif"/>
</dbReference>
<dbReference type="GO" id="GO:0003676">
    <property type="term" value="F:nucleic acid binding"/>
    <property type="evidence" value="ECO:0007669"/>
    <property type="project" value="InterPro"/>
</dbReference>
<dbReference type="PROSITE" id="PS51194">
    <property type="entry name" value="HELICASE_CTER"/>
    <property type="match status" value="1"/>
</dbReference>
<dbReference type="PROSITE" id="PS51195">
    <property type="entry name" value="Q_MOTIF"/>
    <property type="match status" value="1"/>
</dbReference>
<dbReference type="SMART" id="SM00487">
    <property type="entry name" value="DEXDc"/>
    <property type="match status" value="1"/>
</dbReference>
<dbReference type="GO" id="GO:0003724">
    <property type="term" value="F:RNA helicase activity"/>
    <property type="evidence" value="ECO:0007669"/>
    <property type="project" value="InterPro"/>
</dbReference>
<evidence type="ECO:0000256" key="4">
    <source>
        <dbReference type="ARBA" id="ARBA00022840"/>
    </source>
</evidence>
<dbReference type="AlphaFoldDB" id="A0A1Y5F775"/>
<comment type="similarity">
    <text evidence="5">Belongs to the DEAD box helicase family.</text>
</comment>
<dbReference type="SMART" id="SM00490">
    <property type="entry name" value="HELICc"/>
    <property type="match status" value="1"/>
</dbReference>
<dbReference type="SUPFAM" id="SSF52540">
    <property type="entry name" value="P-loop containing nucleoside triphosphate hydrolases"/>
    <property type="match status" value="1"/>
</dbReference>
<dbReference type="CDD" id="cd00268">
    <property type="entry name" value="DEADc"/>
    <property type="match status" value="1"/>
</dbReference>
<evidence type="ECO:0000259" key="8">
    <source>
        <dbReference type="PROSITE" id="PS51194"/>
    </source>
</evidence>
<dbReference type="PANTHER" id="PTHR47959:SF13">
    <property type="entry name" value="ATP-DEPENDENT RNA HELICASE RHLE"/>
    <property type="match status" value="1"/>
</dbReference>
<evidence type="ECO:0000256" key="2">
    <source>
        <dbReference type="ARBA" id="ARBA00022801"/>
    </source>
</evidence>
<name>A0A1Y5F775_9BACT</name>
<sequence>MTNFKELNLLPSILSELTKKGYTTPTPIQGESIPHLLQGSDLLGIAQTGTGKTAAFSLPIIHRLSKKKIELRDKQVRALILTPTRELATQIDSHIKLYANTLDILSEVVIGGVRKELQIKALENGADIVIATPGRLMDLMRGKHVDLSSLEIFVLDEADMMLDMGFLQDVETISQDLPSVKQTVLFSATMPKIIEDLAKKLLKNPKKVEVTPESSTLEKISQEVFFVLEDDKLSLLTRVLEDTDISKVLVFCKAKYGVANVVEHLVRSEVSVGEIHSNKSQIEREAALKEFSEGKMRVLVATDIAARGIDVSKVSHVINFNMPEDATNYVHRIGRTARAGRSGKAISLCGEKDLPLLRNVEKLIKLTIPRVIDQPFHQEFVVKPKRKEWAKKKRKR</sequence>
<organism evidence="10 11">
    <name type="scientific">Halobacteriovorax marinus</name>
    <dbReference type="NCBI Taxonomy" id="97084"/>
    <lineage>
        <taxon>Bacteria</taxon>
        <taxon>Pseudomonadati</taxon>
        <taxon>Bdellovibrionota</taxon>
        <taxon>Bacteriovoracia</taxon>
        <taxon>Bacteriovoracales</taxon>
        <taxon>Halobacteriovoraceae</taxon>
        <taxon>Halobacteriovorax</taxon>
    </lineage>
</organism>
<evidence type="ECO:0000256" key="6">
    <source>
        <dbReference type="PROSITE-ProRule" id="PRU00552"/>
    </source>
</evidence>
<dbReference type="PANTHER" id="PTHR47959">
    <property type="entry name" value="ATP-DEPENDENT RNA HELICASE RHLE-RELATED"/>
    <property type="match status" value="1"/>
</dbReference>
<reference evidence="11" key="1">
    <citation type="journal article" date="2017" name="Proc. Natl. Acad. Sci. U.S.A.">
        <title>Simulation of Deepwater Horizon oil plume reveals substrate specialization within a complex community of hydrocarbon-degraders.</title>
        <authorList>
            <person name="Hu P."/>
            <person name="Dubinsky E.A."/>
            <person name="Probst A.J."/>
            <person name="Wang J."/>
            <person name="Sieber C.M.K."/>
            <person name="Tom L.M."/>
            <person name="Gardinali P."/>
            <person name="Banfield J.F."/>
            <person name="Atlas R.M."/>
            <person name="Andersen G.L."/>
        </authorList>
    </citation>
    <scope>NUCLEOTIDE SEQUENCE [LARGE SCALE GENOMIC DNA]</scope>
</reference>
<evidence type="ECO:0000259" key="7">
    <source>
        <dbReference type="PROSITE" id="PS51192"/>
    </source>
</evidence>
<dbReference type="InterPro" id="IPR011545">
    <property type="entry name" value="DEAD/DEAH_box_helicase_dom"/>
</dbReference>
<dbReference type="GO" id="GO:0005829">
    <property type="term" value="C:cytosol"/>
    <property type="evidence" value="ECO:0007669"/>
    <property type="project" value="TreeGrafter"/>
</dbReference>
<dbReference type="Proteomes" id="UP000196531">
    <property type="component" value="Unassembled WGS sequence"/>
</dbReference>
<dbReference type="Pfam" id="PF00271">
    <property type="entry name" value="Helicase_C"/>
    <property type="match status" value="1"/>
</dbReference>
<dbReference type="CDD" id="cd18787">
    <property type="entry name" value="SF2_C_DEAD"/>
    <property type="match status" value="1"/>
</dbReference>
<dbReference type="Gene3D" id="3.40.50.300">
    <property type="entry name" value="P-loop containing nucleotide triphosphate hydrolases"/>
    <property type="match status" value="2"/>
</dbReference>
<dbReference type="EMBL" id="MAAO01000011">
    <property type="protein sequence ID" value="OUR94169.1"/>
    <property type="molecule type" value="Genomic_DNA"/>
</dbReference>
<evidence type="ECO:0000313" key="10">
    <source>
        <dbReference type="EMBL" id="OUR94169.1"/>
    </source>
</evidence>
<dbReference type="InterPro" id="IPR001650">
    <property type="entry name" value="Helicase_C-like"/>
</dbReference>
<protein>
    <submittedName>
        <fullName evidence="10">DEAD/DEAH box helicase</fullName>
    </submittedName>
</protein>
<keyword evidence="3 10" id="KW-0347">Helicase</keyword>
<accession>A0A1Y5F775</accession>
<dbReference type="InterPro" id="IPR044742">
    <property type="entry name" value="DEAD/DEAH_RhlB"/>
</dbReference>
<dbReference type="InterPro" id="IPR050079">
    <property type="entry name" value="DEAD_box_RNA_helicase"/>
</dbReference>
<dbReference type="InterPro" id="IPR027417">
    <property type="entry name" value="P-loop_NTPase"/>
</dbReference>
<dbReference type="Pfam" id="PF00270">
    <property type="entry name" value="DEAD"/>
    <property type="match status" value="1"/>
</dbReference>
<evidence type="ECO:0000256" key="3">
    <source>
        <dbReference type="ARBA" id="ARBA00022806"/>
    </source>
</evidence>
<feature type="domain" description="Helicase ATP-binding" evidence="7">
    <location>
        <begin position="33"/>
        <end position="208"/>
    </location>
</feature>
<proteinExistence type="inferred from homology"/>
<dbReference type="PROSITE" id="PS51192">
    <property type="entry name" value="HELICASE_ATP_BIND_1"/>
    <property type="match status" value="1"/>
</dbReference>
<evidence type="ECO:0000256" key="1">
    <source>
        <dbReference type="ARBA" id="ARBA00022741"/>
    </source>
</evidence>